<dbReference type="GO" id="GO:0006281">
    <property type="term" value="P:DNA repair"/>
    <property type="evidence" value="ECO:0007669"/>
    <property type="project" value="InterPro"/>
</dbReference>
<organism evidence="5 6">
    <name type="scientific">Paramarasmius palmivorus</name>
    <dbReference type="NCBI Taxonomy" id="297713"/>
    <lineage>
        <taxon>Eukaryota</taxon>
        <taxon>Fungi</taxon>
        <taxon>Dikarya</taxon>
        <taxon>Basidiomycota</taxon>
        <taxon>Agaricomycotina</taxon>
        <taxon>Agaricomycetes</taxon>
        <taxon>Agaricomycetidae</taxon>
        <taxon>Agaricales</taxon>
        <taxon>Marasmiineae</taxon>
        <taxon>Marasmiaceae</taxon>
        <taxon>Paramarasmius</taxon>
    </lineage>
</organism>
<feature type="region of interest" description="Disordered" evidence="4">
    <location>
        <begin position="1"/>
        <end position="46"/>
    </location>
</feature>
<evidence type="ECO:0000256" key="3">
    <source>
        <dbReference type="ARBA" id="ARBA00023242"/>
    </source>
</evidence>
<gene>
    <name evidence="5" type="ORF">VNI00_018675</name>
</gene>
<dbReference type="InterPro" id="IPR013970">
    <property type="entry name" value="Rfa2"/>
</dbReference>
<accession>A0AAW0AV81</accession>
<comment type="caution">
    <text evidence="5">The sequence shown here is derived from an EMBL/GenBank/DDBJ whole genome shotgun (WGS) entry which is preliminary data.</text>
</comment>
<sequence>MVTDSCSNDVAAQSPEDSTEVDATSDGRSTASNTETATPEEPIIPAPPILAEQMGTFIGKRVRLVGRILSVNAVAHDALMKSCDGSQVKITFQDEFEPSFAFGEVVGTVIDAASIAMDYFAPAGLWLDMKTVEQTIRIIHDARFREVFFPDVSNVVTRDRTVFLYPKRKEEPEL</sequence>
<protein>
    <submittedName>
        <fullName evidence="5">Uncharacterized protein</fullName>
    </submittedName>
</protein>
<dbReference type="Proteomes" id="UP001383192">
    <property type="component" value="Unassembled WGS sequence"/>
</dbReference>
<comment type="similarity">
    <text evidence="2">Belongs to the replication factor A protein 3 family.</text>
</comment>
<dbReference type="GO" id="GO:0031981">
    <property type="term" value="C:nuclear lumen"/>
    <property type="evidence" value="ECO:0007669"/>
    <property type="project" value="UniProtKB-ARBA"/>
</dbReference>
<evidence type="ECO:0000313" key="6">
    <source>
        <dbReference type="Proteomes" id="UP001383192"/>
    </source>
</evidence>
<dbReference type="GO" id="GO:0006310">
    <property type="term" value="P:DNA recombination"/>
    <property type="evidence" value="ECO:0007669"/>
    <property type="project" value="InterPro"/>
</dbReference>
<dbReference type="Pfam" id="PF08661">
    <property type="entry name" value="Rep_fac-A_3"/>
    <property type="match status" value="1"/>
</dbReference>
<proteinExistence type="inferred from homology"/>
<evidence type="ECO:0000256" key="2">
    <source>
        <dbReference type="ARBA" id="ARBA00009761"/>
    </source>
</evidence>
<feature type="compositionally biased region" description="Polar residues" evidence="4">
    <location>
        <begin position="1"/>
        <end position="11"/>
    </location>
</feature>
<keyword evidence="3" id="KW-0539">Nucleus</keyword>
<evidence type="ECO:0000313" key="5">
    <source>
        <dbReference type="EMBL" id="KAK7017106.1"/>
    </source>
</evidence>
<keyword evidence="6" id="KW-1185">Reference proteome</keyword>
<dbReference type="GO" id="GO:0003677">
    <property type="term" value="F:DNA binding"/>
    <property type="evidence" value="ECO:0007669"/>
    <property type="project" value="InterPro"/>
</dbReference>
<comment type="subcellular location">
    <subcellularLocation>
        <location evidence="1">Nucleus</location>
    </subcellularLocation>
</comment>
<dbReference type="Gene3D" id="2.40.50.140">
    <property type="entry name" value="Nucleic acid-binding proteins"/>
    <property type="match status" value="1"/>
</dbReference>
<evidence type="ECO:0000256" key="1">
    <source>
        <dbReference type="ARBA" id="ARBA00004123"/>
    </source>
</evidence>
<dbReference type="GO" id="GO:0006260">
    <property type="term" value="P:DNA replication"/>
    <property type="evidence" value="ECO:0007669"/>
    <property type="project" value="InterPro"/>
</dbReference>
<dbReference type="EMBL" id="JAYKXP010000258">
    <property type="protein sequence ID" value="KAK7017106.1"/>
    <property type="molecule type" value="Genomic_DNA"/>
</dbReference>
<name>A0AAW0AV81_9AGAR</name>
<dbReference type="AlphaFoldDB" id="A0AAW0AV81"/>
<evidence type="ECO:0000256" key="4">
    <source>
        <dbReference type="SAM" id="MobiDB-lite"/>
    </source>
</evidence>
<dbReference type="InterPro" id="IPR012340">
    <property type="entry name" value="NA-bd_OB-fold"/>
</dbReference>
<reference evidence="5 6" key="1">
    <citation type="submission" date="2024-01" db="EMBL/GenBank/DDBJ databases">
        <title>A draft genome for a cacao thread blight-causing isolate of Paramarasmius palmivorus.</title>
        <authorList>
            <person name="Baruah I.K."/>
            <person name="Bukari Y."/>
            <person name="Amoako-Attah I."/>
            <person name="Meinhardt L.W."/>
            <person name="Bailey B.A."/>
            <person name="Cohen S.P."/>
        </authorList>
    </citation>
    <scope>NUCLEOTIDE SEQUENCE [LARGE SCALE GENOMIC DNA]</scope>
    <source>
        <strain evidence="5 6">GH-12</strain>
    </source>
</reference>